<dbReference type="Proteomes" id="UP000269154">
    <property type="component" value="Unassembled WGS sequence"/>
</dbReference>
<name>A0A3N6MKI5_9CYAN</name>
<dbReference type="EMBL" id="RCBY01000716">
    <property type="protein sequence ID" value="RQH10589.1"/>
    <property type="molecule type" value="Genomic_DNA"/>
</dbReference>
<accession>A0A3N6MKI5</accession>
<reference evidence="2 3" key="1">
    <citation type="journal article" date="2018" name="ACS Chem. Biol.">
        <title>Ketoreductase domain dysfunction expands chemodiversity: malyngamide biosynthesis in the cyanobacterium Okeania hirsuta.</title>
        <authorList>
            <person name="Moss N.A."/>
            <person name="Leao T."/>
            <person name="Rankin M."/>
            <person name="McCullough T.M."/>
            <person name="Qu P."/>
            <person name="Korobeynikov A."/>
            <person name="Smith J.L."/>
            <person name="Gerwick L."/>
            <person name="Gerwick W.H."/>
        </authorList>
    </citation>
    <scope>NUCLEOTIDE SEQUENCE [LARGE SCALE GENOMIC DNA]</scope>
    <source>
        <strain evidence="2 3">PAB10Feb10-1</strain>
    </source>
</reference>
<evidence type="ECO:0000256" key="1">
    <source>
        <dbReference type="SAM" id="MobiDB-lite"/>
    </source>
</evidence>
<proteinExistence type="predicted"/>
<comment type="caution">
    <text evidence="2">The sequence shown here is derived from an EMBL/GenBank/DDBJ whole genome shotgun (WGS) entry which is preliminary data.</text>
</comment>
<sequence>MKIAQTSQETASLCRQVNDEQGLIVQKRPTPNSPTVGTVDANQQVKLIEGYRNIRGPAGRTWVEITAPISGFVSRGFPGNENNLIECSEVATETPTEPSDQNTSVDNLPTETPSPNESTSQVDRNLCRQIDSKKAPRGLAVRTNATRRSEYKGKVPVNSQLTLVENYRLIPDRNGEKRKWVEITSPLSGFVSAGNLVECD</sequence>
<evidence type="ECO:0000313" key="3">
    <source>
        <dbReference type="Proteomes" id="UP000269154"/>
    </source>
</evidence>
<feature type="region of interest" description="Disordered" evidence="1">
    <location>
        <begin position="90"/>
        <end position="123"/>
    </location>
</feature>
<protein>
    <submittedName>
        <fullName evidence="2">SH3 domain-containing protein</fullName>
    </submittedName>
</protein>
<keyword evidence="3" id="KW-1185">Reference proteome</keyword>
<evidence type="ECO:0000313" key="2">
    <source>
        <dbReference type="EMBL" id="RQH10589.1"/>
    </source>
</evidence>
<organism evidence="2 3">
    <name type="scientific">Okeania hirsuta</name>
    <dbReference type="NCBI Taxonomy" id="1458930"/>
    <lineage>
        <taxon>Bacteria</taxon>
        <taxon>Bacillati</taxon>
        <taxon>Cyanobacteriota</taxon>
        <taxon>Cyanophyceae</taxon>
        <taxon>Oscillatoriophycideae</taxon>
        <taxon>Oscillatoriales</taxon>
        <taxon>Microcoleaceae</taxon>
        <taxon>Okeania</taxon>
    </lineage>
</organism>
<dbReference type="AlphaFoldDB" id="A0A3N6MKI5"/>
<gene>
    <name evidence="2" type="ORF">D5R40_35200</name>
</gene>